<name>A0AAP8E1X0_9LACT</name>
<dbReference type="Pfam" id="PF05257">
    <property type="entry name" value="CHAP"/>
    <property type="match status" value="1"/>
</dbReference>
<dbReference type="InterPro" id="IPR038765">
    <property type="entry name" value="Papain-like_cys_pep_sf"/>
</dbReference>
<keyword evidence="2" id="KW-0472">Membrane</keyword>
<keyword evidence="2" id="KW-1133">Transmembrane helix</keyword>
<evidence type="ECO:0000256" key="1">
    <source>
        <dbReference type="SAM" id="MobiDB-lite"/>
    </source>
</evidence>
<feature type="transmembrane region" description="Helical" evidence="2">
    <location>
        <begin position="246"/>
        <end position="269"/>
    </location>
</feature>
<evidence type="ECO:0000259" key="3">
    <source>
        <dbReference type="PROSITE" id="PS50911"/>
    </source>
</evidence>
<accession>A0AAP8E1X0</accession>
<dbReference type="Gene3D" id="3.90.1720.10">
    <property type="entry name" value="endopeptidase domain like (from Nostoc punctiforme)"/>
    <property type="match status" value="1"/>
</dbReference>
<keyword evidence="2" id="KW-0812">Transmembrane</keyword>
<reference evidence="4" key="2">
    <citation type="journal article" date="2018" name="Food Control">
        <title>Characterization of Lactococcus lactis isolates from herbs, fruits and vegetables for use as biopreservatives against Listeria monocytogenes in cheese.</title>
        <authorList>
            <person name="Ho V."/>
            <person name="Lo R."/>
            <person name="Bansal N."/>
            <person name="Turner M.S."/>
        </authorList>
    </citation>
    <scope>NUCLEOTIDE SEQUENCE</scope>
    <source>
        <strain evidence="4">537</strain>
    </source>
</reference>
<comment type="caution">
    <text evidence="4">The sequence shown here is derived from an EMBL/GenBank/DDBJ whole genome shotgun (WGS) entry which is preliminary data.</text>
</comment>
<dbReference type="AlphaFoldDB" id="A0AAP8E1X0"/>
<feature type="region of interest" description="Disordered" evidence="1">
    <location>
        <begin position="80"/>
        <end position="132"/>
    </location>
</feature>
<dbReference type="Gene3D" id="1.10.530.10">
    <property type="match status" value="1"/>
</dbReference>
<feature type="compositionally biased region" description="Basic residues" evidence="1">
    <location>
        <begin position="1"/>
        <end position="11"/>
    </location>
</feature>
<dbReference type="Pfam" id="PF18013">
    <property type="entry name" value="Phage_lysozyme2"/>
    <property type="match status" value="1"/>
</dbReference>
<dbReference type="InterPro" id="IPR041219">
    <property type="entry name" value="Phage_lysozyme2"/>
</dbReference>
<evidence type="ECO:0000256" key="2">
    <source>
        <dbReference type="SAM" id="Phobius"/>
    </source>
</evidence>
<feature type="compositionally biased region" description="Basic residues" evidence="1">
    <location>
        <begin position="87"/>
        <end position="102"/>
    </location>
</feature>
<feature type="domain" description="Peptidase C51" evidence="3">
    <location>
        <begin position="750"/>
        <end position="878"/>
    </location>
</feature>
<feature type="compositionally biased region" description="Polar residues" evidence="1">
    <location>
        <begin position="108"/>
        <end position="122"/>
    </location>
</feature>
<reference evidence="4" key="1">
    <citation type="submission" date="2017-01" db="EMBL/GenBank/DDBJ databases">
        <authorList>
            <person name="Lo R."/>
        </authorList>
    </citation>
    <scope>NUCLEOTIDE SEQUENCE</scope>
    <source>
        <strain evidence="4">537</strain>
    </source>
</reference>
<sequence>MAGNRKALRKGVKSELNSLSKHKPHNATKISRSSLKAAKKDYRLQKKKYNALKLESLDQKKRASLSSKEQKKLDEKLAKSKETLLKSKNHRKVASRVHKKTIKKDSTLLRNKSKQLPTSSAKRSIRQQIKKSLSEDDTLGDAVEQYNKAKDFKVKSDIAKSLTKTSARASFNSIKGVNNIASRFINFSRGRGFTKTPPNMTARANMAKSVRNFRNRLFAAKKAKQSQQGLSMIRQVLAGKMKMVKFLTVVGTNPYTWLVFGILLILFVVSSTLTTVSSIPIKQDEFQLTQSWDYMTKLDAESTDSSNTFYTPLDDVMYYMNDQFDDFNVNDMVTVGSNSAALSNQTYEQYLTGLWSALNGSSPDYKLTTMDNLEKDKSSKYYISDEDYSDLKERVNEVGYSSLDGQLEFPYQTESLVVNRRYGYEHDGDKVKHHSSIGVSSAVGQDLSAPMGGIVNSITADDTLTISEYKDARITITGVNTGRFTGGEKIVTGTLLGKATKSNIDITYEKYDEESKKWVNVNPAFYFPKVTYTQFTSLASDSFDPGKSVAERAEAVYNYLTKLGYKKEGISAILGCWSEESEINPKRAEGDYLSPPVGASGNSWDDPAWLAMGGMDIYGKYPNIIHRGLGLGQWTDTSDGSERHTLLLNYAKAKNKKWYDLNLQLDFMLSGDTAGNQTMFKNTASNTVSSSIPELTNYFLTYWEGNPGDKIQARVQEAQNWFTYFSNNGGSDADMSASSKELFEKYKNQIKPLPSNKETQEGQGWPGNGYEPGNCTWYVFNRQAQIGHKIDGYMGNGGQWGYNYTKTPGATIDSKPQVGDAVSFSPGIAGSSSLYGHVAQVEVVNPDGTFLVSEMNTLGLYSMGYRLFKPGAGMTFVHFK</sequence>
<evidence type="ECO:0000313" key="5">
    <source>
        <dbReference type="Proteomes" id="UP000225275"/>
    </source>
</evidence>
<protein>
    <submittedName>
        <fullName evidence="4">CHAP domain-containing protein</fullName>
    </submittedName>
</protein>
<dbReference type="RefSeq" id="WP_098393802.1">
    <property type="nucleotide sequence ID" value="NZ_JAOWLS010000001.1"/>
</dbReference>
<dbReference type="PROSITE" id="PS50911">
    <property type="entry name" value="CHAP"/>
    <property type="match status" value="1"/>
</dbReference>
<dbReference type="InterPro" id="IPR007921">
    <property type="entry name" value="CHAP_dom"/>
</dbReference>
<dbReference type="SUPFAM" id="SSF54001">
    <property type="entry name" value="Cysteine proteinases"/>
    <property type="match status" value="1"/>
</dbReference>
<organism evidence="4 5">
    <name type="scientific">Lactococcus lactis</name>
    <dbReference type="NCBI Taxonomy" id="1358"/>
    <lineage>
        <taxon>Bacteria</taxon>
        <taxon>Bacillati</taxon>
        <taxon>Bacillota</taxon>
        <taxon>Bacilli</taxon>
        <taxon>Lactobacillales</taxon>
        <taxon>Streptococcaceae</taxon>
        <taxon>Lactococcus</taxon>
    </lineage>
</organism>
<dbReference type="EMBL" id="MTJS01000002">
    <property type="protein sequence ID" value="PFG89194.1"/>
    <property type="molecule type" value="Genomic_DNA"/>
</dbReference>
<evidence type="ECO:0000313" key="4">
    <source>
        <dbReference type="EMBL" id="PFG89194.1"/>
    </source>
</evidence>
<dbReference type="Proteomes" id="UP000225275">
    <property type="component" value="Unassembled WGS sequence"/>
</dbReference>
<feature type="region of interest" description="Disordered" evidence="1">
    <location>
        <begin position="1"/>
        <end position="37"/>
    </location>
</feature>
<proteinExistence type="predicted"/>
<gene>
    <name evidence="4" type="ORF">BW154_06880</name>
</gene>